<dbReference type="Gene3D" id="2.60.120.1440">
    <property type="match status" value="1"/>
</dbReference>
<dbReference type="Pfam" id="PF04773">
    <property type="entry name" value="FecR"/>
    <property type="match status" value="1"/>
</dbReference>
<keyword evidence="1" id="KW-1133">Transmembrane helix</keyword>
<organism evidence="4 5">
    <name type="scientific">Pectobacterium fontis</name>
    <dbReference type="NCBI Taxonomy" id="2558042"/>
    <lineage>
        <taxon>Bacteria</taxon>
        <taxon>Pseudomonadati</taxon>
        <taxon>Pseudomonadota</taxon>
        <taxon>Gammaproteobacteria</taxon>
        <taxon>Enterobacterales</taxon>
        <taxon>Pectobacteriaceae</taxon>
        <taxon>Pectobacterium</taxon>
    </lineage>
</organism>
<reference evidence="4 5" key="1">
    <citation type="submission" date="2014-10" db="EMBL/GenBank/DDBJ databases">
        <title>Genome sequence of Pectobacterium carotovorum M022.</title>
        <authorList>
            <person name="Chan K.-G."/>
            <person name="Tan W.-S."/>
        </authorList>
    </citation>
    <scope>NUCLEOTIDE SEQUENCE [LARGE SCALE GENOMIC DNA]</scope>
    <source>
        <strain evidence="4 5">M022</strain>
    </source>
</reference>
<comment type="caution">
    <text evidence="4">The sequence shown here is derived from an EMBL/GenBank/DDBJ whole genome shotgun (WGS) entry which is preliminary data.</text>
</comment>
<evidence type="ECO:0000313" key="4">
    <source>
        <dbReference type="EMBL" id="KHN51968.1"/>
    </source>
</evidence>
<evidence type="ECO:0000259" key="2">
    <source>
        <dbReference type="Pfam" id="PF04773"/>
    </source>
</evidence>
<dbReference type="RefSeq" id="WP_039349505.1">
    <property type="nucleotide sequence ID" value="NZ_JSXC01000030.1"/>
</dbReference>
<dbReference type="Gene3D" id="3.55.50.30">
    <property type="match status" value="1"/>
</dbReference>
<dbReference type="PANTHER" id="PTHR30273">
    <property type="entry name" value="PERIPLASMIC SIGNAL SENSOR AND SIGMA FACTOR ACTIVATOR FECR-RELATED"/>
    <property type="match status" value="1"/>
</dbReference>
<keyword evidence="5" id="KW-1185">Reference proteome</keyword>
<dbReference type="InterPro" id="IPR006860">
    <property type="entry name" value="FecR"/>
</dbReference>
<evidence type="ECO:0000256" key="1">
    <source>
        <dbReference type="SAM" id="Phobius"/>
    </source>
</evidence>
<dbReference type="GO" id="GO:0016989">
    <property type="term" value="F:sigma factor antagonist activity"/>
    <property type="evidence" value="ECO:0007669"/>
    <property type="project" value="TreeGrafter"/>
</dbReference>
<dbReference type="InterPro" id="IPR012373">
    <property type="entry name" value="Ferrdict_sens_TM"/>
</dbReference>
<dbReference type="InterPro" id="IPR032623">
    <property type="entry name" value="FecR_N"/>
</dbReference>
<feature type="domain" description="FecR N-terminal" evidence="3">
    <location>
        <begin position="10"/>
        <end position="52"/>
    </location>
</feature>
<sequence length="322" mass="35688">MNDYPPEIQQQAARWAIRLAEAPLDDEQELTFQHWLAQDARHRHALEQAGRLWHGLGALSAEQQRVLQKQGQQPHPVVALPVKRVNRATQWKIAALLLLGVSIGTTWLSDGILLLRSDYHTTHQVRQVTLPDGSQVDMDAGSAIALAYSSQERRVTLLQGTAWFTVAPTRAQEKRPFLVEAASGTTRALGTQFIVQNTSQATSVGVVEHSVQVTANGQTLRLDEQQGARYTEQGMTRLPGWNSRERGDWRRGLLIFDQQPLAIVIARINQYRSGTIVIPSTTLRQRQVSGIFSLNELDGALQTIATELGAKTVSLPGVTVLY</sequence>
<evidence type="ECO:0000313" key="5">
    <source>
        <dbReference type="Proteomes" id="UP000053038"/>
    </source>
</evidence>
<dbReference type="OrthoDB" id="8641865at2"/>
<evidence type="ECO:0000259" key="3">
    <source>
        <dbReference type="Pfam" id="PF16220"/>
    </source>
</evidence>
<dbReference type="PIRSF" id="PIRSF018266">
    <property type="entry name" value="FecR"/>
    <property type="match status" value="1"/>
</dbReference>
<accession>A0A7V8IJ60</accession>
<proteinExistence type="predicted"/>
<feature type="transmembrane region" description="Helical" evidence="1">
    <location>
        <begin position="93"/>
        <end position="115"/>
    </location>
</feature>
<protein>
    <submittedName>
        <fullName evidence="4">Iron dicitrate transport regulator FecR</fullName>
    </submittedName>
</protein>
<keyword evidence="1" id="KW-0812">Transmembrane</keyword>
<gene>
    <name evidence="4" type="ORF">OI69_09980</name>
</gene>
<dbReference type="AlphaFoldDB" id="A0A7V8IJ60"/>
<dbReference type="Proteomes" id="UP000053038">
    <property type="component" value="Unassembled WGS sequence"/>
</dbReference>
<name>A0A7V8IJ60_9GAMM</name>
<keyword evidence="1" id="KW-0472">Membrane</keyword>
<dbReference type="Pfam" id="PF16220">
    <property type="entry name" value="DUF4880"/>
    <property type="match status" value="1"/>
</dbReference>
<feature type="domain" description="FecR protein" evidence="2">
    <location>
        <begin position="119"/>
        <end position="211"/>
    </location>
</feature>
<dbReference type="PANTHER" id="PTHR30273:SF2">
    <property type="entry name" value="PROTEIN FECR"/>
    <property type="match status" value="1"/>
</dbReference>
<dbReference type="EMBL" id="JSXC01000030">
    <property type="protein sequence ID" value="KHN51968.1"/>
    <property type="molecule type" value="Genomic_DNA"/>
</dbReference>